<dbReference type="OrthoDB" id="3647273at2759"/>
<feature type="compositionally biased region" description="Polar residues" evidence="1">
    <location>
        <begin position="80"/>
        <end position="95"/>
    </location>
</feature>
<protein>
    <submittedName>
        <fullName evidence="2">Uncharacterized protein</fullName>
    </submittedName>
</protein>
<dbReference type="AlphaFoldDB" id="A0A9Q9EFP8"/>
<evidence type="ECO:0000313" key="2">
    <source>
        <dbReference type="EMBL" id="USW49185.1"/>
    </source>
</evidence>
<dbReference type="EMBL" id="CP099419">
    <property type="protein sequence ID" value="USW49185.1"/>
    <property type="molecule type" value="Genomic_DNA"/>
</dbReference>
<name>A0A9Q9EFP8_9PEZI</name>
<feature type="compositionally biased region" description="Basic and acidic residues" evidence="1">
    <location>
        <begin position="355"/>
        <end position="366"/>
    </location>
</feature>
<organism evidence="2 3">
    <name type="scientific">Septoria linicola</name>
    <dbReference type="NCBI Taxonomy" id="215465"/>
    <lineage>
        <taxon>Eukaryota</taxon>
        <taxon>Fungi</taxon>
        <taxon>Dikarya</taxon>
        <taxon>Ascomycota</taxon>
        <taxon>Pezizomycotina</taxon>
        <taxon>Dothideomycetes</taxon>
        <taxon>Dothideomycetidae</taxon>
        <taxon>Mycosphaerellales</taxon>
        <taxon>Mycosphaerellaceae</taxon>
        <taxon>Septoria</taxon>
    </lineage>
</organism>
<feature type="region of interest" description="Disordered" evidence="1">
    <location>
        <begin position="236"/>
        <end position="410"/>
    </location>
</feature>
<reference evidence="2" key="1">
    <citation type="submission" date="2022-06" db="EMBL/GenBank/DDBJ databases">
        <title>Complete genome sequences of two strains of the flax pathogen Septoria linicola.</title>
        <authorList>
            <person name="Lapalu N."/>
            <person name="Simon A."/>
            <person name="Demenou B."/>
            <person name="Paumier D."/>
            <person name="Guillot M.-P."/>
            <person name="Gout L."/>
            <person name="Valade R."/>
        </authorList>
    </citation>
    <scope>NUCLEOTIDE SEQUENCE</scope>
    <source>
        <strain evidence="2">SE15195</strain>
    </source>
</reference>
<evidence type="ECO:0000256" key="1">
    <source>
        <dbReference type="SAM" id="MobiDB-lite"/>
    </source>
</evidence>
<proteinExistence type="predicted"/>
<evidence type="ECO:0000313" key="3">
    <source>
        <dbReference type="Proteomes" id="UP001056384"/>
    </source>
</evidence>
<dbReference type="Proteomes" id="UP001056384">
    <property type="component" value="Chromosome 2"/>
</dbReference>
<accession>A0A9Q9EFP8</accession>
<sequence length="410" mass="43969">MAFDNSSDPVFRPLSYEDGVREIDAFYPSPGCDPYSTAHHTVPAGASGRGGIADGQILEMTQDAESAELTSKFGSTVEIASSSERQIKQNKSAPSAYNKATPPQSCDEANRYRIVKDQTPCLHTLHMEGTMRGSAADALSGSPIPPSSSNRGELQAEMRDEEEDQPARISGLAPVPFSLSKSKGGVDRKREASASPLAVKRPAPKKAKSGDDEAIPSSPPLFAGIPCKALAAGKSFSLEDLQDDNHQEPNTDAGQQRIEGDRPAPHPATDVRRSRTRSASLSIGAEESDNLQIAMLPRDTTPAESGVVVQPEHEAGTESAEEGIIDKHETTSDDVPGAVTKARPTRHRRPMGSSELKDLIGKDVLRGVHANMSPQRMTRHQKQEREASKPGASAREAVKRRRQSSGKDAK</sequence>
<keyword evidence="3" id="KW-1185">Reference proteome</keyword>
<gene>
    <name evidence="2" type="ORF">Slin15195_G025040</name>
</gene>
<feature type="region of interest" description="Disordered" evidence="1">
    <location>
        <begin position="135"/>
        <end position="224"/>
    </location>
</feature>
<feature type="compositionally biased region" description="Basic and acidic residues" evidence="1">
    <location>
        <begin position="258"/>
        <end position="273"/>
    </location>
</feature>
<feature type="region of interest" description="Disordered" evidence="1">
    <location>
        <begin position="80"/>
        <end position="104"/>
    </location>
</feature>